<evidence type="ECO:0000313" key="1">
    <source>
        <dbReference type="EMBL" id="OZI66437.1"/>
    </source>
</evidence>
<sequence length="963" mass="104341">MPIDGYSDALSAMLSANAREATDAHAATLPARAQAGPARRASDTGHRPAATGGLAYAIRYIVAGTQRRAAMRQEKAETRLADSMHRFIDQWSRRQIDGLSQRDGAGLLQAVCQDAMSGGIELEQPAMVAVLQRCLDAIKDPEPLSQLYNDLAGSTPRTRALADLQTDKLRHTANRFLDTLEQVLAHTLAARIGTPLFGRLFKTNDCTPEAARQVRDTLEQLHGIGLWLSSPARSAAQVLGGMLDILTDKELGKLAAQAWPELSVHDEFYGAYPDEVDAALAFSAVCSGDALMTWREALRLQLDNRKRVAAVQAARTIEWRAGGQRVGEAMQALYHRLDSAASELTGFLPNSSLLRARIRTEALTLVMNRLPDSWRSAGLRVLLPRQLSSFRTSLDARPDMPALKEASITAAVAAVQADMLGRDRRAVEEALARLHESIATQDRPVALTHLAALGHALWELRRTLAAFNTAMPDELETSVRHAARAMRTLLHGDGRDPDARILRGMSDAELGRLRAASRTLSSFGTLVDKAALTSAIDARREIPPRARDSMHRLIRTLMRADADIQQVCSQLRDVADVLFRLSQRLAAMGEDVSADTNSALAQDMVWPAIESLARGDDATASNRMGAALARVGLTAPPLREPIEALADWSTAQPEEQRKRQDACTSTLMLAWYVERNLRAAIPTVFPGAQAEGRGDIRRPDTPAIPEETHAAALRAAIAGQFGVDWDAANQLAKPCIGYALHCTLERYLTAPPTGDVLLSRPVQLHASDGEPSWFVVCERFARGMLDQPGMALGVEGIGPHGHAIYSPGFPATLDKDARLAAMGRTMHALRELAGAAMPALTRWMHRGIPEGFVAALASSTDTYVLRLPDGLQARGPTSAPNATEFLVRREADGQYSIAASLTWSEVRNLPLIAADSAMPSGTIALDPSRSRITAAFDMGADAQGVVFGLRRAVDIRYTLTPLQ</sequence>
<comment type="caution">
    <text evidence="1">The sequence shown here is derived from an EMBL/GenBank/DDBJ whole genome shotgun (WGS) entry which is preliminary data.</text>
</comment>
<gene>
    <name evidence="1" type="ORF">CAL28_01475</name>
</gene>
<proteinExistence type="predicted"/>
<name>A0A261UXZ1_9BORD</name>
<accession>A0A261UXZ1</accession>
<dbReference type="AlphaFoldDB" id="A0A261UXZ1"/>
<reference evidence="2" key="1">
    <citation type="submission" date="2017-05" db="EMBL/GenBank/DDBJ databases">
        <title>Complete and WGS of Bordetella genogroups.</title>
        <authorList>
            <person name="Spilker T."/>
            <person name="Lipuma J."/>
        </authorList>
    </citation>
    <scope>NUCLEOTIDE SEQUENCE [LARGE SCALE GENOMIC DNA]</scope>
    <source>
        <strain evidence="2">AU8856</strain>
    </source>
</reference>
<dbReference type="OrthoDB" id="8622892at2"/>
<dbReference type="Proteomes" id="UP000215767">
    <property type="component" value="Unassembled WGS sequence"/>
</dbReference>
<evidence type="ECO:0000313" key="2">
    <source>
        <dbReference type="Proteomes" id="UP000215767"/>
    </source>
</evidence>
<dbReference type="RefSeq" id="WP_094839649.1">
    <property type="nucleotide sequence ID" value="NZ_NEVS01000001.1"/>
</dbReference>
<organism evidence="1 2">
    <name type="scientific">Bordetella genomosp. 11</name>
    <dbReference type="NCBI Taxonomy" id="1416808"/>
    <lineage>
        <taxon>Bacteria</taxon>
        <taxon>Pseudomonadati</taxon>
        <taxon>Pseudomonadota</taxon>
        <taxon>Betaproteobacteria</taxon>
        <taxon>Burkholderiales</taxon>
        <taxon>Alcaligenaceae</taxon>
        <taxon>Bordetella</taxon>
    </lineage>
</organism>
<dbReference type="EMBL" id="NEVS01000001">
    <property type="protein sequence ID" value="OZI66437.1"/>
    <property type="molecule type" value="Genomic_DNA"/>
</dbReference>
<keyword evidence="2" id="KW-1185">Reference proteome</keyword>
<protein>
    <submittedName>
        <fullName evidence="1">Uncharacterized protein</fullName>
    </submittedName>
</protein>